<dbReference type="OrthoDB" id="2376882at2"/>
<dbReference type="InterPro" id="IPR014962">
    <property type="entry name" value="YolD"/>
</dbReference>
<dbReference type="Proteomes" id="UP000270678">
    <property type="component" value="Chromosome"/>
</dbReference>
<protein>
    <recommendedName>
        <fullName evidence="4">Helix-turn-helix domain-containing protein</fullName>
    </recommendedName>
</protein>
<evidence type="ECO:0008006" key="4">
    <source>
        <dbReference type="Google" id="ProtNLM"/>
    </source>
</evidence>
<evidence type="ECO:0000313" key="3">
    <source>
        <dbReference type="Proteomes" id="UP000270678"/>
    </source>
</evidence>
<sequence length="55" mass="6560">MPEHKEAMKRQSREATRKTRPVLDVQELEQIQLVLSESFHEHWSWVKMADILSAK</sequence>
<dbReference type="KEGG" id="plut:EI981_07800"/>
<proteinExistence type="predicted"/>
<evidence type="ECO:0000313" key="2">
    <source>
        <dbReference type="EMBL" id="AZS14367.1"/>
    </source>
</evidence>
<reference evidence="3" key="1">
    <citation type="submission" date="2018-12" db="EMBL/GenBank/DDBJ databases">
        <title>Complete genome sequence of Paenibacillus sp. MBLB1234.</title>
        <authorList>
            <person name="Nam Y.-D."/>
            <person name="Kang J."/>
            <person name="Chung W.-H."/>
            <person name="Park Y.S."/>
        </authorList>
    </citation>
    <scope>NUCLEOTIDE SEQUENCE [LARGE SCALE GENOMIC DNA]</scope>
    <source>
        <strain evidence="3">MBLB1234</strain>
    </source>
</reference>
<keyword evidence="3" id="KW-1185">Reference proteome</keyword>
<dbReference type="Pfam" id="PF08863">
    <property type="entry name" value="YolD"/>
    <property type="match status" value="1"/>
</dbReference>
<organism evidence="2 3">
    <name type="scientific">Paenibacillus lutimineralis</name>
    <dbReference type="NCBI Taxonomy" id="2707005"/>
    <lineage>
        <taxon>Bacteria</taxon>
        <taxon>Bacillati</taxon>
        <taxon>Bacillota</taxon>
        <taxon>Bacilli</taxon>
        <taxon>Bacillales</taxon>
        <taxon>Paenibacillaceae</taxon>
        <taxon>Paenibacillus</taxon>
    </lineage>
</organism>
<dbReference type="EMBL" id="CP034346">
    <property type="protein sequence ID" value="AZS14367.1"/>
    <property type="molecule type" value="Genomic_DNA"/>
</dbReference>
<feature type="region of interest" description="Disordered" evidence="1">
    <location>
        <begin position="1"/>
        <end position="20"/>
    </location>
</feature>
<gene>
    <name evidence="2" type="ORF">EI981_07800</name>
</gene>
<evidence type="ECO:0000256" key="1">
    <source>
        <dbReference type="SAM" id="MobiDB-lite"/>
    </source>
</evidence>
<dbReference type="AlphaFoldDB" id="A0A3S9UWC5"/>
<accession>A0A3S9UWC5</accession>
<name>A0A3S9UWC5_9BACL</name>
<feature type="compositionally biased region" description="Basic and acidic residues" evidence="1">
    <location>
        <begin position="1"/>
        <end position="17"/>
    </location>
</feature>